<gene>
    <name evidence="2" type="ORF">RM863_25075</name>
</gene>
<name>A0ABU2UQS4_9ACTN</name>
<dbReference type="Proteomes" id="UP001180489">
    <property type="component" value="Unassembled WGS sequence"/>
</dbReference>
<reference evidence="2" key="1">
    <citation type="submission" date="2024-05" db="EMBL/GenBank/DDBJ databases">
        <title>30 novel species of actinomycetes from the DSMZ collection.</title>
        <authorList>
            <person name="Nouioui I."/>
        </authorList>
    </citation>
    <scope>NUCLEOTIDE SEQUENCE</scope>
    <source>
        <strain evidence="2">DSM 41014</strain>
    </source>
</reference>
<evidence type="ECO:0000313" key="3">
    <source>
        <dbReference type="Proteomes" id="UP001180489"/>
    </source>
</evidence>
<dbReference type="RefSeq" id="WP_311636446.1">
    <property type="nucleotide sequence ID" value="NZ_JAVRFF010000030.1"/>
</dbReference>
<feature type="signal peptide" evidence="1">
    <location>
        <begin position="1"/>
        <end position="31"/>
    </location>
</feature>
<comment type="caution">
    <text evidence="2">The sequence shown here is derived from an EMBL/GenBank/DDBJ whole genome shotgun (WGS) entry which is preliminary data.</text>
</comment>
<dbReference type="EMBL" id="JAVRFF010000030">
    <property type="protein sequence ID" value="MDT0475404.1"/>
    <property type="molecule type" value="Genomic_DNA"/>
</dbReference>
<keyword evidence="1" id="KW-0732">Signal</keyword>
<evidence type="ECO:0008006" key="4">
    <source>
        <dbReference type="Google" id="ProtNLM"/>
    </source>
</evidence>
<protein>
    <recommendedName>
        <fullName evidence="4">Secreted protein</fullName>
    </recommendedName>
</protein>
<proteinExistence type="predicted"/>
<organism evidence="2 3">
    <name type="scientific">Streptomyces hintoniae</name>
    <dbReference type="NCBI Taxonomy" id="3075521"/>
    <lineage>
        <taxon>Bacteria</taxon>
        <taxon>Bacillati</taxon>
        <taxon>Actinomycetota</taxon>
        <taxon>Actinomycetes</taxon>
        <taxon>Kitasatosporales</taxon>
        <taxon>Streptomycetaceae</taxon>
        <taxon>Streptomyces</taxon>
    </lineage>
</organism>
<keyword evidence="3" id="KW-1185">Reference proteome</keyword>
<evidence type="ECO:0000313" key="2">
    <source>
        <dbReference type="EMBL" id="MDT0475404.1"/>
    </source>
</evidence>
<sequence>MHSVRNRPGPMLATAVALLAATFAFPPVASATITDDSQYEQDADADSHGQEITSQVRFDLSRNGKGKSTGAVTAVGDWTPPACWYEPKYTPAQKEQQYEELLATPLFSGKKEAVEGMESRFKDGHPYTDFNKDKNGDGLFWTSARDDTRPTDPHIWDCDEADFWADNGEFPEVANAIDAETLSGLAYSRIRVPDTEITLAPTNITKVNLPTWAWLDKGDFHDVSVTASLAVAGWNLSATTTARPVALRLDPGTADATTHPADGKCALNTDGSIGEPYARGKAGRTPPCGITYLRSSDGGAYRLRATVTWEISWEASNGERGTFPDGAFGTEQEVTVQEAQAMNR</sequence>
<feature type="chain" id="PRO_5045607279" description="Secreted protein" evidence="1">
    <location>
        <begin position="32"/>
        <end position="344"/>
    </location>
</feature>
<accession>A0ABU2UQS4</accession>
<evidence type="ECO:0000256" key="1">
    <source>
        <dbReference type="SAM" id="SignalP"/>
    </source>
</evidence>